<feature type="transmembrane region" description="Helical" evidence="2">
    <location>
        <begin position="129"/>
        <end position="152"/>
    </location>
</feature>
<feature type="region of interest" description="Disordered" evidence="1">
    <location>
        <begin position="397"/>
        <end position="472"/>
    </location>
</feature>
<feature type="compositionally biased region" description="Acidic residues" evidence="1">
    <location>
        <begin position="400"/>
        <end position="410"/>
    </location>
</feature>
<feature type="transmembrane region" description="Helical" evidence="2">
    <location>
        <begin position="68"/>
        <end position="85"/>
    </location>
</feature>
<dbReference type="Proteomes" id="UP000247409">
    <property type="component" value="Unassembled WGS sequence"/>
</dbReference>
<keyword evidence="2" id="KW-0812">Transmembrane</keyword>
<organism evidence="3 4">
    <name type="scientific">Gracilariopsis chorda</name>
    <dbReference type="NCBI Taxonomy" id="448386"/>
    <lineage>
        <taxon>Eukaryota</taxon>
        <taxon>Rhodophyta</taxon>
        <taxon>Florideophyceae</taxon>
        <taxon>Rhodymeniophycidae</taxon>
        <taxon>Gracilariales</taxon>
        <taxon>Gracilariaceae</taxon>
        <taxon>Gracilariopsis</taxon>
    </lineage>
</organism>
<feature type="compositionally biased region" description="Low complexity" evidence="1">
    <location>
        <begin position="449"/>
        <end position="459"/>
    </location>
</feature>
<feature type="transmembrane region" description="Helical" evidence="2">
    <location>
        <begin position="369"/>
        <end position="386"/>
    </location>
</feature>
<accession>A0A2V3IW44</accession>
<reference evidence="3 4" key="1">
    <citation type="journal article" date="2018" name="Mol. Biol. Evol.">
        <title>Analysis of the draft genome of the red seaweed Gracilariopsis chorda provides insights into genome size evolution in Rhodophyta.</title>
        <authorList>
            <person name="Lee J."/>
            <person name="Yang E.C."/>
            <person name="Graf L."/>
            <person name="Yang J.H."/>
            <person name="Qiu H."/>
            <person name="Zel Zion U."/>
            <person name="Chan C.X."/>
            <person name="Stephens T.G."/>
            <person name="Weber A.P.M."/>
            <person name="Boo G.H."/>
            <person name="Boo S.M."/>
            <person name="Kim K.M."/>
            <person name="Shin Y."/>
            <person name="Jung M."/>
            <person name="Lee S.J."/>
            <person name="Yim H.S."/>
            <person name="Lee J.H."/>
            <person name="Bhattacharya D."/>
            <person name="Yoon H.S."/>
        </authorList>
    </citation>
    <scope>NUCLEOTIDE SEQUENCE [LARGE SCALE GENOMIC DNA]</scope>
    <source>
        <strain evidence="3 4">SKKU-2015</strain>
        <tissue evidence="3">Whole body</tissue>
    </source>
</reference>
<comment type="caution">
    <text evidence="3">The sequence shown here is derived from an EMBL/GenBank/DDBJ whole genome shotgun (WGS) entry which is preliminary data.</text>
</comment>
<dbReference type="OrthoDB" id="10469466at2759"/>
<evidence type="ECO:0000256" key="1">
    <source>
        <dbReference type="SAM" id="MobiDB-lite"/>
    </source>
</evidence>
<sequence>MALKAAALQVETLEECLSDLPNEEPRGFLFEDGEFPPDYILFIAALVVLVVTVVDITVFFHTKRRLRFFFLFLFTTFVALTVVWFEHVMEAIFAIRDIAKDIRWVRTASKCYKSFGLIERWYFQPWMPLFADICRIIATGLESLVILLSIVQDFCVRRRLSKKKFFICIAVIGVSGGLAACIMIRTRIDVYGCRYELDVDRYTCRMKNQSYSKTALSSGQVNICDAKTESQVKNPAAISRLTLGQEDPGRNIPTCGPADEIARKFGRYSRHTLLNQFFSEAATISGVFLAILLLAIVFELYIVAKTILFRKDISFVFLMLTLGLIVLKDLYPLISDIRKLHDKTESRRLLICGCSLEKYDRYKQALNDSVWELVVLLLIIDVAVTFSKEIDRTAVKYDDPESANDNDVVNEESNSNQGTGDELDADQTRPAAGMGQEEGNANEKEENQQKNQQDVVNGNDVERFVSPPTSLRPRHLKKFFKDVVSGYQNDGFQPDSSLT</sequence>
<evidence type="ECO:0000313" key="3">
    <source>
        <dbReference type="EMBL" id="PXF46293.1"/>
    </source>
</evidence>
<feature type="transmembrane region" description="Helical" evidence="2">
    <location>
        <begin position="281"/>
        <end position="303"/>
    </location>
</feature>
<evidence type="ECO:0000313" key="4">
    <source>
        <dbReference type="Proteomes" id="UP000247409"/>
    </source>
</evidence>
<keyword evidence="2" id="KW-1133">Transmembrane helix</keyword>
<name>A0A2V3IW44_9FLOR</name>
<proteinExistence type="predicted"/>
<feature type="transmembrane region" description="Helical" evidence="2">
    <location>
        <begin position="315"/>
        <end position="334"/>
    </location>
</feature>
<keyword evidence="2" id="KW-0472">Membrane</keyword>
<evidence type="ECO:0000256" key="2">
    <source>
        <dbReference type="SAM" id="Phobius"/>
    </source>
</evidence>
<feature type="transmembrane region" description="Helical" evidence="2">
    <location>
        <begin position="39"/>
        <end position="61"/>
    </location>
</feature>
<protein>
    <submittedName>
        <fullName evidence="3">Uncharacterized protein</fullName>
    </submittedName>
</protein>
<keyword evidence="4" id="KW-1185">Reference proteome</keyword>
<dbReference type="AlphaFoldDB" id="A0A2V3IW44"/>
<feature type="transmembrane region" description="Helical" evidence="2">
    <location>
        <begin position="164"/>
        <end position="185"/>
    </location>
</feature>
<dbReference type="EMBL" id="NBIV01000041">
    <property type="protein sequence ID" value="PXF46293.1"/>
    <property type="molecule type" value="Genomic_DNA"/>
</dbReference>
<gene>
    <name evidence="3" type="ORF">BWQ96_03949</name>
</gene>